<dbReference type="InterPro" id="IPR000560">
    <property type="entry name" value="His_Pase_clade-2"/>
</dbReference>
<dbReference type="PIRSF" id="PIRSF000894">
    <property type="entry name" value="Acid_phosphatase"/>
    <property type="match status" value="1"/>
</dbReference>
<evidence type="ECO:0000256" key="3">
    <source>
        <dbReference type="PIRSR" id="PIRSR000894-1"/>
    </source>
</evidence>
<gene>
    <name evidence="6" type="primary">Q4WQK8</name>
</gene>
<dbReference type="PROSITE" id="PS00778">
    <property type="entry name" value="HIS_ACID_PHOSPHAT_2"/>
    <property type="match status" value="1"/>
</dbReference>
<dbReference type="EMBL" id="LR726661">
    <property type="protein sequence ID" value="VWO97995.1"/>
    <property type="molecule type" value="Genomic_DNA"/>
</dbReference>
<evidence type="ECO:0000256" key="1">
    <source>
        <dbReference type="ARBA" id="ARBA00022801"/>
    </source>
</evidence>
<feature type="disulfide bond" evidence="4">
    <location>
        <begin position="435"/>
        <end position="443"/>
    </location>
</feature>
<dbReference type="Pfam" id="PF00328">
    <property type="entry name" value="His_Phos_2"/>
    <property type="match status" value="1"/>
</dbReference>
<dbReference type="PROSITE" id="PS00616">
    <property type="entry name" value="HIS_ACID_PHOSPHAT_1"/>
    <property type="match status" value="1"/>
</dbReference>
<keyword evidence="5" id="KW-0732">Signal</keyword>
<keyword evidence="2" id="KW-0325">Glycoprotein</keyword>
<keyword evidence="1" id="KW-0378">Hydrolase</keyword>
<organism evidence="6">
    <name type="scientific">Ganoderma boninense</name>
    <dbReference type="NCBI Taxonomy" id="34458"/>
    <lineage>
        <taxon>Eukaryota</taxon>
        <taxon>Fungi</taxon>
        <taxon>Dikarya</taxon>
        <taxon>Basidiomycota</taxon>
        <taxon>Agaricomycotina</taxon>
        <taxon>Agaricomycetes</taxon>
        <taxon>Polyporales</taxon>
        <taxon>Polyporaceae</taxon>
        <taxon>Ganoderma</taxon>
    </lineage>
</organism>
<feature type="active site" description="Proton donor" evidence="3">
    <location>
        <position position="337"/>
    </location>
</feature>
<feature type="chain" id="PRO_5023913420" evidence="5">
    <location>
        <begin position="21"/>
        <end position="504"/>
    </location>
</feature>
<dbReference type="InterPro" id="IPR029033">
    <property type="entry name" value="His_PPase_superfam"/>
</dbReference>
<feature type="disulfide bond" evidence="4">
    <location>
        <begin position="206"/>
        <end position="466"/>
    </location>
</feature>
<dbReference type="InterPro" id="IPR016274">
    <property type="entry name" value="Histidine_acid_Pase_euk"/>
</dbReference>
<dbReference type="CDD" id="cd07061">
    <property type="entry name" value="HP_HAP_like"/>
    <property type="match status" value="1"/>
</dbReference>
<proteinExistence type="predicted"/>
<evidence type="ECO:0000256" key="5">
    <source>
        <dbReference type="SAM" id="SignalP"/>
    </source>
</evidence>
<dbReference type="GO" id="GO:0003993">
    <property type="term" value="F:acid phosphatase activity"/>
    <property type="evidence" value="ECO:0007669"/>
    <property type="project" value="TreeGrafter"/>
</dbReference>
<evidence type="ECO:0000256" key="2">
    <source>
        <dbReference type="ARBA" id="ARBA00023180"/>
    </source>
</evidence>
<feature type="active site" description="Nucleophile" evidence="3">
    <location>
        <position position="63"/>
    </location>
</feature>
<feature type="signal peptide" evidence="5">
    <location>
        <begin position="1"/>
        <end position="20"/>
    </location>
</feature>
<reference evidence="6" key="1">
    <citation type="submission" date="2019-10" db="EMBL/GenBank/DDBJ databases">
        <authorList>
            <person name="Nor Muhammad N."/>
        </authorList>
    </citation>
    <scope>NUCLEOTIDE SEQUENCE</scope>
</reference>
<accession>A0A5K1JYR0</accession>
<name>A0A5K1JYR0_9APHY</name>
<dbReference type="Gene3D" id="3.40.50.1240">
    <property type="entry name" value="Phosphoglycerate mutase-like"/>
    <property type="match status" value="1"/>
</dbReference>
<sequence length="504" mass="54233">MVTSLTTLFAFLSLATLVYGAEFNPLHHSGPASPYFDAPSQFGVPPSIPAQCRVDQAAYIVRHGSRFPEPGSFAGWQALFNKLQNATYTAIGPLAFLPSWVPPVDDVPHEPLFLSSTGAKEAFDLGVELRKRYRFTKGGDNFTVWLGFGRSAGQQRVVDTATYFTLGYLSQGNYLSAPSANRGQVVTMPDSVNFTFADSLTPSAACPLYSQGDTSAKATTFRGTYQADVAKRLNTFLDGLTLDATDIGVMQDLCGFQAEVDGDMRFCDIFNESEWLDYEYAHDLNYYYGSGPGNPFSATVGYPWLRAITDLFSAGPNRTQVGGNFVPPPLIMSFTHDNNLPPIVSALGVWNSSALPDVYPLSIVRANPGRTFRSSFLVSFRGYIALERMSCDAHDPPVSVTHTSGQVALGPGASANAQKYVRLKMNNAVIPLPGCTTGPGASCPLASFQDYVRSRAEVAGDFVALCGLQGVKNATDTLDIFTNVPSELAQSSILAVPLPYAGSL</sequence>
<dbReference type="SUPFAM" id="SSF53254">
    <property type="entry name" value="Phosphoglycerate mutase-like"/>
    <property type="match status" value="1"/>
</dbReference>
<protein>
    <submittedName>
        <fullName evidence="6">G-protein comlpex beta subunit CpcB</fullName>
    </submittedName>
</protein>
<dbReference type="GO" id="GO:0009277">
    <property type="term" value="C:fungal-type cell wall"/>
    <property type="evidence" value="ECO:0007669"/>
    <property type="project" value="TreeGrafter"/>
</dbReference>
<feature type="disulfide bond" evidence="4">
    <location>
        <begin position="254"/>
        <end position="267"/>
    </location>
</feature>
<dbReference type="InterPro" id="IPR033379">
    <property type="entry name" value="Acid_Pase_AS"/>
</dbReference>
<dbReference type="PANTHER" id="PTHR20963:SF18">
    <property type="entry name" value="ACID PHOSPHATASE PHO11-RELATED"/>
    <property type="match status" value="1"/>
</dbReference>
<feature type="disulfide bond" evidence="4">
    <location>
        <begin position="52"/>
        <end position="391"/>
    </location>
</feature>
<keyword evidence="4" id="KW-1015">Disulfide bond</keyword>
<dbReference type="PANTHER" id="PTHR20963">
    <property type="entry name" value="MULTIPLE INOSITOL POLYPHOSPHATE PHOSPHATASE-RELATED"/>
    <property type="match status" value="1"/>
</dbReference>
<evidence type="ECO:0000256" key="4">
    <source>
        <dbReference type="PIRSR" id="PIRSR000894-2"/>
    </source>
</evidence>
<dbReference type="AlphaFoldDB" id="A0A5K1JYR0"/>
<evidence type="ECO:0000313" key="6">
    <source>
        <dbReference type="EMBL" id="VWO97995.1"/>
    </source>
</evidence>